<dbReference type="InterPro" id="IPR014710">
    <property type="entry name" value="RmlC-like_jellyroll"/>
</dbReference>
<dbReference type="InterPro" id="IPR018490">
    <property type="entry name" value="cNMP-bd_dom_sf"/>
</dbReference>
<dbReference type="Gene3D" id="2.60.120.10">
    <property type="entry name" value="Jelly Rolls"/>
    <property type="match status" value="1"/>
</dbReference>
<dbReference type="InterPro" id="IPR000595">
    <property type="entry name" value="cNMP-bd_dom"/>
</dbReference>
<dbReference type="SMART" id="SM00419">
    <property type="entry name" value="HTH_CRP"/>
    <property type="match status" value="1"/>
</dbReference>
<dbReference type="InterPro" id="IPR036390">
    <property type="entry name" value="WH_DNA-bd_sf"/>
</dbReference>
<keyword evidence="4" id="KW-0804">Transcription</keyword>
<dbReference type="Pfam" id="PF00027">
    <property type="entry name" value="cNMP_binding"/>
    <property type="match status" value="1"/>
</dbReference>
<feature type="domain" description="HTH crp-type" evidence="6">
    <location>
        <begin position="150"/>
        <end position="218"/>
    </location>
</feature>
<dbReference type="CDD" id="cd00038">
    <property type="entry name" value="CAP_ED"/>
    <property type="match status" value="1"/>
</dbReference>
<dbReference type="PROSITE" id="PS50042">
    <property type="entry name" value="CNMP_BINDING_3"/>
    <property type="match status" value="1"/>
</dbReference>
<dbReference type="PANTHER" id="PTHR24567:SF58">
    <property type="entry name" value="CYCLIC AMP-BINDING REGULATORY PROTEIN"/>
    <property type="match status" value="1"/>
</dbReference>
<evidence type="ECO:0000256" key="4">
    <source>
        <dbReference type="ARBA" id="ARBA00023163"/>
    </source>
</evidence>
<dbReference type="EMBL" id="WJXB01000004">
    <property type="protein sequence ID" value="MRN54106.1"/>
    <property type="molecule type" value="Genomic_DNA"/>
</dbReference>
<proteinExistence type="predicted"/>
<reference evidence="7 8" key="1">
    <citation type="submission" date="2019-11" db="EMBL/GenBank/DDBJ databases">
        <title>Paenibacillus monticola sp. nov., a novel PGPR strain isolated from mountain sample in China.</title>
        <authorList>
            <person name="Zhao Q."/>
            <person name="Li H.-P."/>
            <person name="Zhang J.-L."/>
        </authorList>
    </citation>
    <scope>NUCLEOTIDE SEQUENCE [LARGE SCALE GENOMIC DNA]</scope>
    <source>
        <strain evidence="7 8">LC-T2</strain>
    </source>
</reference>
<keyword evidence="2" id="KW-0238">DNA-binding</keyword>
<dbReference type="InterPro" id="IPR050397">
    <property type="entry name" value="Env_Response_Regulators"/>
</dbReference>
<dbReference type="InterPro" id="IPR012318">
    <property type="entry name" value="HTH_CRP"/>
</dbReference>
<keyword evidence="3" id="KW-0010">Activator</keyword>
<organism evidence="7 8">
    <name type="scientific">Paenibacillus monticola</name>
    <dbReference type="NCBI Taxonomy" id="2666075"/>
    <lineage>
        <taxon>Bacteria</taxon>
        <taxon>Bacillati</taxon>
        <taxon>Bacillota</taxon>
        <taxon>Bacilli</taxon>
        <taxon>Bacillales</taxon>
        <taxon>Paenibacillaceae</taxon>
        <taxon>Paenibacillus</taxon>
    </lineage>
</organism>
<gene>
    <name evidence="7" type="ORF">GJB61_14060</name>
</gene>
<evidence type="ECO:0000313" key="8">
    <source>
        <dbReference type="Proteomes" id="UP000463051"/>
    </source>
</evidence>
<evidence type="ECO:0000256" key="2">
    <source>
        <dbReference type="ARBA" id="ARBA00023125"/>
    </source>
</evidence>
<feature type="domain" description="Cyclic nucleotide-binding" evidence="5">
    <location>
        <begin position="13"/>
        <end position="136"/>
    </location>
</feature>
<evidence type="ECO:0000259" key="6">
    <source>
        <dbReference type="PROSITE" id="PS51063"/>
    </source>
</evidence>
<sequence length="228" mass="26175">MSPDPATLQACLLFRGKSVEEIQTLLQTMVYNVRFCNKNELILSEGETADRLGIVLSGRVEVQKIYPNGNSVTIARLGEGQTFGEAVLFRKENFFPATVTAAEPCHVMFISKQELLRLFSADTDMLSHYIENLSERLVMVNRKIEILSAGTLRRRIVFYLLEQAKLQSSDSIRLPFGRKEWAEQLNTARPSLSREIGYLRDSAWIDFRGRIITLLDRKQMQNWLENNE</sequence>
<evidence type="ECO:0000256" key="1">
    <source>
        <dbReference type="ARBA" id="ARBA00023015"/>
    </source>
</evidence>
<dbReference type="Pfam" id="PF13545">
    <property type="entry name" value="HTH_Crp_2"/>
    <property type="match status" value="1"/>
</dbReference>
<dbReference type="SUPFAM" id="SSF51206">
    <property type="entry name" value="cAMP-binding domain-like"/>
    <property type="match status" value="1"/>
</dbReference>
<dbReference type="AlphaFoldDB" id="A0A7X2H5U1"/>
<dbReference type="GO" id="GO:0003677">
    <property type="term" value="F:DNA binding"/>
    <property type="evidence" value="ECO:0007669"/>
    <property type="project" value="UniProtKB-KW"/>
</dbReference>
<accession>A0A7X2H5U1</accession>
<dbReference type="Proteomes" id="UP000463051">
    <property type="component" value="Unassembled WGS sequence"/>
</dbReference>
<protein>
    <submittedName>
        <fullName evidence="7">Cyclic nucleotide-binding domain-containing protein</fullName>
    </submittedName>
</protein>
<dbReference type="SUPFAM" id="SSF46785">
    <property type="entry name" value="Winged helix' DNA-binding domain"/>
    <property type="match status" value="1"/>
</dbReference>
<name>A0A7X2H5U1_9BACL</name>
<evidence type="ECO:0000313" key="7">
    <source>
        <dbReference type="EMBL" id="MRN54106.1"/>
    </source>
</evidence>
<dbReference type="SMART" id="SM00100">
    <property type="entry name" value="cNMP"/>
    <property type="match status" value="1"/>
</dbReference>
<dbReference type="PANTHER" id="PTHR24567">
    <property type="entry name" value="CRP FAMILY TRANSCRIPTIONAL REGULATORY PROTEIN"/>
    <property type="match status" value="1"/>
</dbReference>
<evidence type="ECO:0000256" key="3">
    <source>
        <dbReference type="ARBA" id="ARBA00023159"/>
    </source>
</evidence>
<keyword evidence="1" id="KW-0805">Transcription regulation</keyword>
<comment type="caution">
    <text evidence="7">The sequence shown here is derived from an EMBL/GenBank/DDBJ whole genome shotgun (WGS) entry which is preliminary data.</text>
</comment>
<dbReference type="GO" id="GO:0003700">
    <property type="term" value="F:DNA-binding transcription factor activity"/>
    <property type="evidence" value="ECO:0007669"/>
    <property type="project" value="TreeGrafter"/>
</dbReference>
<keyword evidence="8" id="KW-1185">Reference proteome</keyword>
<dbReference type="GO" id="GO:0005829">
    <property type="term" value="C:cytosol"/>
    <property type="evidence" value="ECO:0007669"/>
    <property type="project" value="TreeGrafter"/>
</dbReference>
<dbReference type="RefSeq" id="WP_154119120.1">
    <property type="nucleotide sequence ID" value="NZ_WJXB01000004.1"/>
</dbReference>
<dbReference type="PROSITE" id="PS51063">
    <property type="entry name" value="HTH_CRP_2"/>
    <property type="match status" value="1"/>
</dbReference>
<evidence type="ECO:0000259" key="5">
    <source>
        <dbReference type="PROSITE" id="PS50042"/>
    </source>
</evidence>